<name>A0A7S3XH20_OXYMA</name>
<gene>
    <name evidence="2" type="ORF">OMAR00292_LOCUS2115</name>
</gene>
<dbReference type="EMBL" id="HBIT01004457">
    <property type="protein sequence ID" value="CAE0616239.1"/>
    <property type="molecule type" value="Transcribed_RNA"/>
</dbReference>
<evidence type="ECO:0008006" key="3">
    <source>
        <dbReference type="Google" id="ProtNLM"/>
    </source>
</evidence>
<reference evidence="2" key="1">
    <citation type="submission" date="2021-01" db="EMBL/GenBank/DDBJ databases">
        <authorList>
            <person name="Corre E."/>
            <person name="Pelletier E."/>
            <person name="Niang G."/>
            <person name="Scheremetjew M."/>
            <person name="Finn R."/>
            <person name="Kale V."/>
            <person name="Holt S."/>
            <person name="Cochrane G."/>
            <person name="Meng A."/>
            <person name="Brown T."/>
            <person name="Cohen L."/>
        </authorList>
    </citation>
    <scope>NUCLEOTIDE SEQUENCE</scope>
    <source>
        <strain evidence="2">CCMP1795</strain>
    </source>
</reference>
<sequence length="161" mass="17496">MGQSQCVGTQACQNFNGAPAQEVPEYTPKWDGAEELENKADVHVLSGESGDQQKGIPSMRGVKVDGAADGLLRWTVDVDRSGNEMLGIKLQKTSDGTQELKVLSVEAGMLFDKYNTSQSDSTIMVRAGDRMSKVNEVSGDMDAMKKALLSTNNVNIHFVRR</sequence>
<evidence type="ECO:0000313" key="2">
    <source>
        <dbReference type="EMBL" id="CAE0616239.1"/>
    </source>
</evidence>
<feature type="region of interest" description="Disordered" evidence="1">
    <location>
        <begin position="1"/>
        <end position="38"/>
    </location>
</feature>
<evidence type="ECO:0000256" key="1">
    <source>
        <dbReference type="SAM" id="MobiDB-lite"/>
    </source>
</evidence>
<dbReference type="AlphaFoldDB" id="A0A7S3XH20"/>
<protein>
    <recommendedName>
        <fullName evidence="3">PDZ domain-containing protein</fullName>
    </recommendedName>
</protein>
<organism evidence="2">
    <name type="scientific">Oxyrrhis marina</name>
    <name type="common">Dinoflagellate</name>
    <dbReference type="NCBI Taxonomy" id="2969"/>
    <lineage>
        <taxon>Eukaryota</taxon>
        <taxon>Sar</taxon>
        <taxon>Alveolata</taxon>
        <taxon>Dinophyceae</taxon>
        <taxon>Oxyrrhinales</taxon>
        <taxon>Oxyrrhinaceae</taxon>
        <taxon>Oxyrrhis</taxon>
    </lineage>
</organism>
<accession>A0A7S3XH20</accession>
<feature type="compositionally biased region" description="Polar residues" evidence="1">
    <location>
        <begin position="1"/>
        <end position="16"/>
    </location>
</feature>
<proteinExistence type="predicted"/>